<accession>A0A8H3DNR4</accession>
<organism evidence="1 2">
    <name type="scientific">Rhizoctonia solani</name>
    <dbReference type="NCBI Taxonomy" id="456999"/>
    <lineage>
        <taxon>Eukaryota</taxon>
        <taxon>Fungi</taxon>
        <taxon>Dikarya</taxon>
        <taxon>Basidiomycota</taxon>
        <taxon>Agaricomycotina</taxon>
        <taxon>Agaricomycetes</taxon>
        <taxon>Cantharellales</taxon>
        <taxon>Ceratobasidiaceae</taxon>
        <taxon>Rhizoctonia</taxon>
    </lineage>
</organism>
<reference evidence="1" key="1">
    <citation type="submission" date="2021-01" db="EMBL/GenBank/DDBJ databases">
        <authorList>
            <person name="Kaushik A."/>
        </authorList>
    </citation>
    <scope>NUCLEOTIDE SEQUENCE</scope>
    <source>
        <strain evidence="1">AG6-10EEA</strain>
    </source>
</reference>
<dbReference type="Proteomes" id="UP000663853">
    <property type="component" value="Unassembled WGS sequence"/>
</dbReference>
<name>A0A8H3DNR4_9AGAM</name>
<sequence>MAAPQSHWGRTIDQYTQAYGSAYTRKRIHSVEDIQHPTMAAIERISKVTPNKTNHGVTLSDLHSIQEFSRSPLAYSASASPSLVSGCIRLMSTIQVAGKASPFSYEYGYLCFRTMIIALSTCLLKNSTPPKLDAFTRYLSEEMADLPLMEMLSSYVAMTVESAVDHASAHRTETFNCILGWSRCTEHPRREEIVSLVDAGTLLAILWDDREMFLKAMANTVSPGLSPVVYLLWRSVIYERYLQEASVPQSEMLMVPFVEVFWRSYLTISSDQRRPFQLLSAVNYRYSQIWDDSPKHNHLDDSIQIMRAFANQIWQRDSIFSSPDINDALNFIYHHSVPGYEVEIPRVLRATIHQLWKNFLLASHQDPEEQVAVMNNICSTFMRIGEMLKPISQNPEKPRAAKQILEMVAESRLLDLVGRMLLTMEPSVSQLFPGHAGVDESTRNGSLFHASDVMFNIIAHLGPKVVVVDCFKLNEPDWWKFLVHLQFLKRMEIGPPLSFAFYGLAIEVWKSIWESLGYSSSSRGMMVCTYARCAKPSIRIGAEYACGRCDQKVYCSARCQAM</sequence>
<gene>
    <name evidence="1" type="ORF">RDB_LOCUS180448</name>
</gene>
<evidence type="ECO:0008006" key="3">
    <source>
        <dbReference type="Google" id="ProtNLM"/>
    </source>
</evidence>
<comment type="caution">
    <text evidence="1">The sequence shown here is derived from an EMBL/GenBank/DDBJ whole genome shotgun (WGS) entry which is preliminary data.</text>
</comment>
<evidence type="ECO:0000313" key="1">
    <source>
        <dbReference type="EMBL" id="CAE6536398.1"/>
    </source>
</evidence>
<evidence type="ECO:0000313" key="2">
    <source>
        <dbReference type="Proteomes" id="UP000663853"/>
    </source>
</evidence>
<dbReference type="AlphaFoldDB" id="A0A8H3DNR4"/>
<proteinExistence type="predicted"/>
<protein>
    <recommendedName>
        <fullName evidence="3">MYND-type domain-containing protein</fullName>
    </recommendedName>
</protein>
<dbReference type="EMBL" id="CAJMXA010004170">
    <property type="protein sequence ID" value="CAE6536398.1"/>
    <property type="molecule type" value="Genomic_DNA"/>
</dbReference>